<protein>
    <recommendedName>
        <fullName evidence="4">Solute-binding protein family 3/N-terminal domain-containing protein</fullName>
    </recommendedName>
</protein>
<evidence type="ECO:0008006" key="4">
    <source>
        <dbReference type="Google" id="ProtNLM"/>
    </source>
</evidence>
<dbReference type="RefSeq" id="WP_101285161.1">
    <property type="nucleotide sequence ID" value="NZ_CP024199.1"/>
</dbReference>
<dbReference type="NCBIfam" id="TIGR02285">
    <property type="entry name" value="TIGR02285 family protein"/>
    <property type="match status" value="1"/>
</dbReference>
<organism evidence="2 3">
    <name type="scientific">Thalassospira marina</name>
    <dbReference type="NCBI Taxonomy" id="2048283"/>
    <lineage>
        <taxon>Bacteria</taxon>
        <taxon>Pseudomonadati</taxon>
        <taxon>Pseudomonadota</taxon>
        <taxon>Alphaproteobacteria</taxon>
        <taxon>Rhodospirillales</taxon>
        <taxon>Thalassospiraceae</taxon>
        <taxon>Thalassospira</taxon>
    </lineage>
</organism>
<name>A0ABN5FHD5_9PROT</name>
<evidence type="ECO:0000256" key="1">
    <source>
        <dbReference type="SAM" id="SignalP"/>
    </source>
</evidence>
<dbReference type="Proteomes" id="UP000233458">
    <property type="component" value="Chromosome"/>
</dbReference>
<keyword evidence="3" id="KW-1185">Reference proteome</keyword>
<reference evidence="2 3" key="1">
    <citation type="submission" date="2017-10" db="EMBL/GenBank/DDBJ databases">
        <title>Biodiversity and function of Thalassospira species in the particle-attached aromatic-hydrocarbon-degrading consortia from the surface seawater of the China South Sea.</title>
        <authorList>
            <person name="Dong C."/>
            <person name="Liu R."/>
            <person name="Shao Z."/>
        </authorList>
    </citation>
    <scope>NUCLEOTIDE SEQUENCE [LARGE SCALE GENOMIC DNA]</scope>
    <source>
        <strain evidence="2 3">CSC3H3</strain>
    </source>
</reference>
<feature type="signal peptide" evidence="1">
    <location>
        <begin position="1"/>
        <end position="25"/>
    </location>
</feature>
<dbReference type="SUPFAM" id="SSF53850">
    <property type="entry name" value="Periplasmic binding protein-like II"/>
    <property type="match status" value="1"/>
</dbReference>
<dbReference type="InterPro" id="IPR011972">
    <property type="entry name" value="CHP02285"/>
</dbReference>
<dbReference type="EMBL" id="CP024199">
    <property type="protein sequence ID" value="AUG53610.1"/>
    <property type="molecule type" value="Genomic_DNA"/>
</dbReference>
<proteinExistence type="predicted"/>
<sequence>MRIRRFAIAACHIALLAGFSGKAAAQQELTWAIPPFPPAYIEEHGEITGYAAQTQQWLMDRLPQYHHVAKRVPLARLLAEMRSDELRCSLTLIPTEERKEYIYFAKPIMISLAPSVIVLKRQLPAFRPYLNARNEVELDRLLDDISMNVALRHGRSYGEFIDKIVARHRSQTNIITVGSDEKFIQLLEMGRLDWAMYLPTEAEYHHRKANTPGEILSLPIANAKPYIEATMGCSKTRAGKQAIEDVNAILDAYPQRPWLRFYQAWVPPGDRVRYRQMLETVTTTRLTQADPAEEPASQ</sequence>
<feature type="chain" id="PRO_5045587889" description="Solute-binding protein family 3/N-terminal domain-containing protein" evidence="1">
    <location>
        <begin position="26"/>
        <end position="298"/>
    </location>
</feature>
<keyword evidence="1" id="KW-0732">Signal</keyword>
<dbReference type="Gene3D" id="3.40.190.10">
    <property type="entry name" value="Periplasmic binding protein-like II"/>
    <property type="match status" value="2"/>
</dbReference>
<accession>A0ABN5FHD5</accession>
<evidence type="ECO:0000313" key="3">
    <source>
        <dbReference type="Proteomes" id="UP000233458"/>
    </source>
</evidence>
<evidence type="ECO:0000313" key="2">
    <source>
        <dbReference type="EMBL" id="AUG53610.1"/>
    </source>
</evidence>
<gene>
    <name evidence="2" type="ORF">CSC3H3_13465</name>
</gene>